<dbReference type="Pfam" id="PF03692">
    <property type="entry name" value="CxxCxxCC"/>
    <property type="match status" value="1"/>
</dbReference>
<organism evidence="1">
    <name type="scientific">uncultured Desulfobacteraceae bacterium</name>
    <dbReference type="NCBI Taxonomy" id="218296"/>
    <lineage>
        <taxon>Bacteria</taxon>
        <taxon>Pseudomonadati</taxon>
        <taxon>Thermodesulfobacteriota</taxon>
        <taxon>Desulfobacteria</taxon>
        <taxon>Desulfobacterales</taxon>
        <taxon>Desulfobacteraceae</taxon>
        <taxon>environmental samples</taxon>
    </lineage>
</organism>
<dbReference type="EMBL" id="CAACVI010000008">
    <property type="protein sequence ID" value="VEN73359.1"/>
    <property type="molecule type" value="Genomic_DNA"/>
</dbReference>
<evidence type="ECO:0000313" key="1">
    <source>
        <dbReference type="EMBL" id="VEN73359.1"/>
    </source>
</evidence>
<dbReference type="PANTHER" id="PTHR35866">
    <property type="entry name" value="PUTATIVE-RELATED"/>
    <property type="match status" value="1"/>
</dbReference>
<name>A0A484HFT4_9BACT</name>
<proteinExistence type="predicted"/>
<dbReference type="AlphaFoldDB" id="A0A484HFT4"/>
<dbReference type="PANTHER" id="PTHR35866:SF1">
    <property type="entry name" value="YKGJ FAMILY CYSTEINE CLUSTER PROTEIN"/>
    <property type="match status" value="1"/>
</dbReference>
<reference evidence="1" key="1">
    <citation type="submission" date="2019-01" db="EMBL/GenBank/DDBJ databases">
        <authorList>
            <consortium name="Genoscope - CEA"/>
            <person name="William W."/>
        </authorList>
    </citation>
    <scope>NUCLEOTIDE SEQUENCE</scope>
    <source>
        <strain evidence="1">CR-1</strain>
    </source>
</reference>
<dbReference type="InterPro" id="IPR005358">
    <property type="entry name" value="Puta_zinc/iron-chelating_dom"/>
</dbReference>
<sequence length="245" mass="27427">MTQNEMEPIDAREAFCFSCGPDVPCFNECCRDLSQSLTPYDALRLRNRLEMASREFIERFGLLNTGPATGLPVLTLGPADEETLLCPFVTPDGCAVYEDRPSSCRMYPLARAVSRSRETGETAVHYALVKEAHCRGFEKGGSRTPEDRTPEDWIRDQGLSEYNRLNDLMLEIISLKNTSHPGPLGLAAQKMAHMAFYDLDSFKALVFEQGGHREIDAPSELMDAARQDDVKLLELAMVWLKAGLF</sequence>
<gene>
    <name evidence="1" type="ORF">EPICR_160021</name>
</gene>
<accession>A0A484HFT4</accession>
<protein>
    <submittedName>
        <fullName evidence="1">Zinc/iron-chelating domain-containing protein</fullName>
    </submittedName>
</protein>